<dbReference type="OrthoDB" id="1044733at2"/>
<name>A0A223NRT0_9SPHI</name>
<organism evidence="2 3">
    <name type="scientific">Mucilaginibacter xinganensis</name>
    <dbReference type="NCBI Taxonomy" id="1234841"/>
    <lineage>
        <taxon>Bacteria</taxon>
        <taxon>Pseudomonadati</taxon>
        <taxon>Bacteroidota</taxon>
        <taxon>Sphingobacteriia</taxon>
        <taxon>Sphingobacteriales</taxon>
        <taxon>Sphingobacteriaceae</taxon>
        <taxon>Mucilaginibacter</taxon>
    </lineage>
</organism>
<dbReference type="KEGG" id="muc:MuYL_0644"/>
<sequence length="188" mass="22254">MNKNNFVLYLSGIAPLSGPLKQELFELLHEENYKPRQILFSPGQQENRLCFIQNGFARNYYYDAFGNDQTVRFWHTGDILLSYQGYWGQPAYFYTEIMEATKLVSLKYDDLRMLLIKFPETAVLVKTIVSRYHQEENQKQRLISLSAEQRFREMRKNNRLVFQKAPLKIIASYLNMSRETLSRMISKG</sequence>
<dbReference type="Pfam" id="PF00027">
    <property type="entry name" value="cNMP_binding"/>
    <property type="match status" value="1"/>
</dbReference>
<dbReference type="InterPro" id="IPR018490">
    <property type="entry name" value="cNMP-bd_dom_sf"/>
</dbReference>
<protein>
    <submittedName>
        <fullName evidence="2">Transcriptional regulator, Crp/Fnr family, putative</fullName>
    </submittedName>
</protein>
<reference evidence="2 3" key="1">
    <citation type="submission" date="2017-08" db="EMBL/GenBank/DDBJ databases">
        <title>Complete genome sequence of Mucilaginibacter sp. strain BJC16-A31.</title>
        <authorList>
            <consortium name="Henan University of Science and Technology"/>
            <person name="You X."/>
        </authorList>
    </citation>
    <scope>NUCLEOTIDE SEQUENCE [LARGE SCALE GENOMIC DNA]</scope>
    <source>
        <strain evidence="2 3">BJC16-A31</strain>
    </source>
</reference>
<dbReference type="InterPro" id="IPR014710">
    <property type="entry name" value="RmlC-like_jellyroll"/>
</dbReference>
<feature type="domain" description="Cyclic nucleotide-binding" evidence="1">
    <location>
        <begin position="31"/>
        <end position="115"/>
    </location>
</feature>
<dbReference type="InterPro" id="IPR000595">
    <property type="entry name" value="cNMP-bd_dom"/>
</dbReference>
<evidence type="ECO:0000313" key="2">
    <source>
        <dbReference type="EMBL" id="ASU32547.1"/>
    </source>
</evidence>
<keyword evidence="3" id="KW-1185">Reference proteome</keyword>
<accession>A0A223NRT0</accession>
<dbReference type="RefSeq" id="WP_094569121.1">
    <property type="nucleotide sequence ID" value="NZ_CP022743.1"/>
</dbReference>
<dbReference type="AlphaFoldDB" id="A0A223NRT0"/>
<proteinExistence type="predicted"/>
<evidence type="ECO:0000259" key="1">
    <source>
        <dbReference type="Pfam" id="PF00027"/>
    </source>
</evidence>
<dbReference type="CDD" id="cd00038">
    <property type="entry name" value="CAP_ED"/>
    <property type="match status" value="1"/>
</dbReference>
<dbReference type="EMBL" id="CP022743">
    <property type="protein sequence ID" value="ASU32547.1"/>
    <property type="molecule type" value="Genomic_DNA"/>
</dbReference>
<dbReference type="Proteomes" id="UP000215002">
    <property type="component" value="Chromosome"/>
</dbReference>
<dbReference type="SUPFAM" id="SSF51206">
    <property type="entry name" value="cAMP-binding domain-like"/>
    <property type="match status" value="1"/>
</dbReference>
<evidence type="ECO:0000313" key="3">
    <source>
        <dbReference type="Proteomes" id="UP000215002"/>
    </source>
</evidence>
<gene>
    <name evidence="2" type="ORF">MuYL_0644</name>
</gene>
<dbReference type="Gene3D" id="2.60.120.10">
    <property type="entry name" value="Jelly Rolls"/>
    <property type="match status" value="1"/>
</dbReference>